<evidence type="ECO:0000256" key="1">
    <source>
        <dbReference type="SAM" id="MobiDB-lite"/>
    </source>
</evidence>
<dbReference type="InParanoid" id="A0A2J7QWC1"/>
<evidence type="ECO:0000313" key="2">
    <source>
        <dbReference type="EMBL" id="PNF32876.1"/>
    </source>
</evidence>
<dbReference type="EMBL" id="NEVH01009765">
    <property type="protein sequence ID" value="PNF32876.1"/>
    <property type="molecule type" value="Genomic_DNA"/>
</dbReference>
<gene>
    <name evidence="2" type="ORF">B7P43_G01870</name>
</gene>
<dbReference type="STRING" id="105785.A0A2J7QWC1"/>
<keyword evidence="3" id="KW-1185">Reference proteome</keyword>
<reference evidence="2 3" key="1">
    <citation type="submission" date="2017-12" db="EMBL/GenBank/DDBJ databases">
        <title>Hemimetabolous genomes reveal molecular basis of termite eusociality.</title>
        <authorList>
            <person name="Harrison M.C."/>
            <person name="Jongepier E."/>
            <person name="Robertson H.M."/>
            <person name="Arning N."/>
            <person name="Bitard-Feildel T."/>
            <person name="Chao H."/>
            <person name="Childers C.P."/>
            <person name="Dinh H."/>
            <person name="Doddapaneni H."/>
            <person name="Dugan S."/>
            <person name="Gowin J."/>
            <person name="Greiner C."/>
            <person name="Han Y."/>
            <person name="Hu H."/>
            <person name="Hughes D.S.T."/>
            <person name="Huylmans A.-K."/>
            <person name="Kemena C."/>
            <person name="Kremer L.P.M."/>
            <person name="Lee S.L."/>
            <person name="Lopez-Ezquerra A."/>
            <person name="Mallet L."/>
            <person name="Monroy-Kuhn J.M."/>
            <person name="Moser A."/>
            <person name="Murali S.C."/>
            <person name="Muzny D.M."/>
            <person name="Otani S."/>
            <person name="Piulachs M.-D."/>
            <person name="Poelchau M."/>
            <person name="Qu J."/>
            <person name="Schaub F."/>
            <person name="Wada-Katsumata A."/>
            <person name="Worley K.C."/>
            <person name="Xie Q."/>
            <person name="Ylla G."/>
            <person name="Poulsen M."/>
            <person name="Gibbs R.A."/>
            <person name="Schal C."/>
            <person name="Richards S."/>
            <person name="Belles X."/>
            <person name="Korb J."/>
            <person name="Bornberg-Bauer E."/>
        </authorList>
    </citation>
    <scope>NUCLEOTIDE SEQUENCE [LARGE SCALE GENOMIC DNA]</scope>
    <source>
        <tissue evidence="2">Whole body</tissue>
    </source>
</reference>
<feature type="region of interest" description="Disordered" evidence="1">
    <location>
        <begin position="73"/>
        <end position="131"/>
    </location>
</feature>
<evidence type="ECO:0000313" key="3">
    <source>
        <dbReference type="Proteomes" id="UP000235965"/>
    </source>
</evidence>
<accession>A0A2J7QWC1</accession>
<dbReference type="Proteomes" id="UP000235965">
    <property type="component" value="Unassembled WGS sequence"/>
</dbReference>
<proteinExistence type="predicted"/>
<dbReference type="AlphaFoldDB" id="A0A2J7QWC1"/>
<organism evidence="2 3">
    <name type="scientific">Cryptotermes secundus</name>
    <dbReference type="NCBI Taxonomy" id="105785"/>
    <lineage>
        <taxon>Eukaryota</taxon>
        <taxon>Metazoa</taxon>
        <taxon>Ecdysozoa</taxon>
        <taxon>Arthropoda</taxon>
        <taxon>Hexapoda</taxon>
        <taxon>Insecta</taxon>
        <taxon>Pterygota</taxon>
        <taxon>Neoptera</taxon>
        <taxon>Polyneoptera</taxon>
        <taxon>Dictyoptera</taxon>
        <taxon>Blattodea</taxon>
        <taxon>Blattoidea</taxon>
        <taxon>Termitoidae</taxon>
        <taxon>Kalotermitidae</taxon>
        <taxon>Cryptotermitinae</taxon>
        <taxon>Cryptotermes</taxon>
    </lineage>
</organism>
<comment type="caution">
    <text evidence="2">The sequence shown here is derived from an EMBL/GenBank/DDBJ whole genome shotgun (WGS) entry which is preliminary data.</text>
</comment>
<protein>
    <submittedName>
        <fullName evidence="2">Uncharacterized protein</fullName>
    </submittedName>
</protein>
<dbReference type="OrthoDB" id="366230at2759"/>
<sequence length="131" mass="15308">MLDREGRREKILEARNREIRLRQRTKIADNSHRDILERETLNKPSLISDPAVQNAEKEFFTVIEMELAALKAETEASEQDEEYGIKPEVASSEETGRKKNRFLKDEFEGANFEEEDCDEDQDVEGDDFKQQ</sequence>
<feature type="compositionally biased region" description="Acidic residues" evidence="1">
    <location>
        <begin position="111"/>
        <end position="125"/>
    </location>
</feature>
<name>A0A2J7QWC1_9NEOP</name>
<feature type="compositionally biased region" description="Basic and acidic residues" evidence="1">
    <location>
        <begin position="94"/>
        <end position="107"/>
    </location>
</feature>